<comment type="caution">
    <text evidence="2">The sequence shown here is derived from an EMBL/GenBank/DDBJ whole genome shotgun (WGS) entry which is preliminary data.</text>
</comment>
<accession>A0A644ZLY9</accession>
<feature type="transmembrane region" description="Helical" evidence="1">
    <location>
        <begin position="58"/>
        <end position="76"/>
    </location>
</feature>
<keyword evidence="1" id="KW-1133">Transmembrane helix</keyword>
<dbReference type="EMBL" id="VSSQ01009474">
    <property type="protein sequence ID" value="MPM41737.1"/>
    <property type="molecule type" value="Genomic_DNA"/>
</dbReference>
<evidence type="ECO:0000256" key="1">
    <source>
        <dbReference type="SAM" id="Phobius"/>
    </source>
</evidence>
<feature type="transmembrane region" description="Helical" evidence="1">
    <location>
        <begin position="82"/>
        <end position="99"/>
    </location>
</feature>
<sequence>MSSFWLKVLACVIMLIDHVGAIFFPKLWGLRVIGRLAFPIFSFLLVEGYTKTSNLTKYSTRLFLFALISQYPFMLAFKIKSFNIFFTLFAGLMALYVLDYKFYEDEKKDKIIKLLAVIAICIFVKQIHTDYDFYGVLMIIIFKVFKDKSFPKLVGALVLLNFIYVLPMLKYLAYPNGYRIFMQSTSLMALALIAFYNGERGRKLKYAFYAFYPVHLTILYLIKRFIA</sequence>
<feature type="transmembrane region" description="Helical" evidence="1">
    <location>
        <begin position="204"/>
        <end position="222"/>
    </location>
</feature>
<protein>
    <recommendedName>
        <fullName evidence="3">TraX protein</fullName>
    </recommendedName>
</protein>
<reference evidence="2" key="1">
    <citation type="submission" date="2019-08" db="EMBL/GenBank/DDBJ databases">
        <authorList>
            <person name="Kucharzyk K."/>
            <person name="Murdoch R.W."/>
            <person name="Higgins S."/>
            <person name="Loffler F."/>
        </authorList>
    </citation>
    <scope>NUCLEOTIDE SEQUENCE</scope>
</reference>
<dbReference type="Pfam" id="PF05857">
    <property type="entry name" value="TraX"/>
    <property type="match status" value="1"/>
</dbReference>
<organism evidence="2">
    <name type="scientific">bioreactor metagenome</name>
    <dbReference type="NCBI Taxonomy" id="1076179"/>
    <lineage>
        <taxon>unclassified sequences</taxon>
        <taxon>metagenomes</taxon>
        <taxon>ecological metagenomes</taxon>
    </lineage>
</organism>
<gene>
    <name evidence="2" type="ORF">SDC9_88396</name>
</gene>
<evidence type="ECO:0000313" key="2">
    <source>
        <dbReference type="EMBL" id="MPM41737.1"/>
    </source>
</evidence>
<dbReference type="InterPro" id="IPR008875">
    <property type="entry name" value="TraX"/>
</dbReference>
<evidence type="ECO:0008006" key="3">
    <source>
        <dbReference type="Google" id="ProtNLM"/>
    </source>
</evidence>
<dbReference type="AlphaFoldDB" id="A0A644ZLY9"/>
<feature type="transmembrane region" description="Helical" evidence="1">
    <location>
        <begin position="5"/>
        <end position="24"/>
    </location>
</feature>
<keyword evidence="1" id="KW-0472">Membrane</keyword>
<feature type="transmembrane region" description="Helical" evidence="1">
    <location>
        <begin position="153"/>
        <end position="173"/>
    </location>
</feature>
<name>A0A644ZLY9_9ZZZZ</name>
<keyword evidence="1" id="KW-0812">Transmembrane</keyword>
<feature type="transmembrane region" description="Helical" evidence="1">
    <location>
        <begin position="111"/>
        <end position="128"/>
    </location>
</feature>
<proteinExistence type="predicted"/>
<feature type="transmembrane region" description="Helical" evidence="1">
    <location>
        <begin position="30"/>
        <end position="46"/>
    </location>
</feature>